<organism evidence="2 3">
    <name type="scientific">Knufia fluminis</name>
    <dbReference type="NCBI Taxonomy" id="191047"/>
    <lineage>
        <taxon>Eukaryota</taxon>
        <taxon>Fungi</taxon>
        <taxon>Dikarya</taxon>
        <taxon>Ascomycota</taxon>
        <taxon>Pezizomycotina</taxon>
        <taxon>Eurotiomycetes</taxon>
        <taxon>Chaetothyriomycetidae</taxon>
        <taxon>Chaetothyriales</taxon>
        <taxon>Trichomeriaceae</taxon>
        <taxon>Knufia</taxon>
    </lineage>
</organism>
<gene>
    <name evidence="2" type="ORF">OHC33_004454</name>
</gene>
<evidence type="ECO:0000313" key="3">
    <source>
        <dbReference type="Proteomes" id="UP001316803"/>
    </source>
</evidence>
<keyword evidence="3" id="KW-1185">Reference proteome</keyword>
<evidence type="ECO:0000313" key="2">
    <source>
        <dbReference type="EMBL" id="KAK5954730.1"/>
    </source>
</evidence>
<protein>
    <submittedName>
        <fullName evidence="2">Uncharacterized protein</fullName>
    </submittedName>
</protein>
<accession>A0AAN8EIF3</accession>
<dbReference type="AlphaFoldDB" id="A0AAN8EIF3"/>
<name>A0AAN8EIF3_9EURO</name>
<evidence type="ECO:0000256" key="1">
    <source>
        <dbReference type="SAM" id="MobiDB-lite"/>
    </source>
</evidence>
<feature type="region of interest" description="Disordered" evidence="1">
    <location>
        <begin position="29"/>
        <end position="62"/>
    </location>
</feature>
<dbReference type="EMBL" id="JAKLMC020000008">
    <property type="protein sequence ID" value="KAK5954730.1"/>
    <property type="molecule type" value="Genomic_DNA"/>
</dbReference>
<dbReference type="Proteomes" id="UP001316803">
    <property type="component" value="Unassembled WGS sequence"/>
</dbReference>
<proteinExistence type="predicted"/>
<reference evidence="2 3" key="1">
    <citation type="submission" date="2022-12" db="EMBL/GenBank/DDBJ databases">
        <title>Genomic features and morphological characterization of a novel Knufia sp. strain isolated from spacecraft assembly facility.</title>
        <authorList>
            <person name="Teixeira M."/>
            <person name="Chander A.M."/>
            <person name="Stajich J.E."/>
            <person name="Venkateswaran K."/>
        </authorList>
    </citation>
    <scope>NUCLEOTIDE SEQUENCE [LARGE SCALE GENOMIC DNA]</scope>
    <source>
        <strain evidence="2 3">FJI-L2-BK-P2</strain>
    </source>
</reference>
<comment type="caution">
    <text evidence="2">The sequence shown here is derived from an EMBL/GenBank/DDBJ whole genome shotgun (WGS) entry which is preliminary data.</text>
</comment>
<sequence length="157" mass="16729">MATAPSEPKKPSAGPSFYPQLSGWLSALNKAPPTHAEASQPSINVVPPSASNASGTSSPPAAALPFDQILSQANSQQAFNLPSGVLSREAVAREALNLAVQTLPQDEEPPKGKAKAKSRIRRLLLSKFVLKMLLGRTLADWVYPWIHPKARPGQSTM</sequence>
<feature type="compositionally biased region" description="Polar residues" evidence="1">
    <location>
        <begin position="37"/>
        <end position="59"/>
    </location>
</feature>